<gene>
    <name evidence="16" type="ORF">F7725_020776</name>
</gene>
<dbReference type="EMBL" id="JAAKFY010000013">
    <property type="protein sequence ID" value="KAF3847748.1"/>
    <property type="molecule type" value="Genomic_DNA"/>
</dbReference>
<dbReference type="SMART" id="SM00409">
    <property type="entry name" value="IG"/>
    <property type="match status" value="1"/>
</dbReference>
<evidence type="ECO:0000256" key="11">
    <source>
        <dbReference type="RuleBase" id="RU363067"/>
    </source>
</evidence>
<evidence type="ECO:0000259" key="14">
    <source>
        <dbReference type="PROSITE" id="PS50835"/>
    </source>
</evidence>
<dbReference type="Proteomes" id="UP000518266">
    <property type="component" value="Unassembled WGS sequence"/>
</dbReference>
<dbReference type="OrthoDB" id="546632at2759"/>
<feature type="binding site" evidence="10">
    <location>
        <position position="687"/>
    </location>
    <ligand>
        <name>Zn(2+)</name>
        <dbReference type="ChEBI" id="CHEBI:29105"/>
        <label>1</label>
    </ligand>
</feature>
<comment type="function">
    <text evidence="6">Specifically hydrolyzes the second messenger cGMP, which is a key regulator of many important physiological processes. Highly specific: compared to other members of the cyclic nucleotide phosphodiesterase family, has the highest affinity and selectivity for cGMP. Specifically regulates natriuretic-peptide-dependent cGMP signaling in heart, acting as a regulator of cardiac hypertrophy in myocytes and muscle. Does not regulate nitric oxide-dependent cGMP in heart. Additional experiments are required to confirm whether its ability to hydrolyze natriuretic-peptide-dependent cGMP is specific to heart or is a general feature of the protein. In brain, involved in cognitive function, such as learning and long-term memory.</text>
</comment>
<dbReference type="GO" id="GO:0007165">
    <property type="term" value="P:signal transduction"/>
    <property type="evidence" value="ECO:0007669"/>
    <property type="project" value="InterPro"/>
</dbReference>
<reference evidence="16 17" key="1">
    <citation type="submission" date="2020-03" db="EMBL/GenBank/DDBJ databases">
        <title>Dissostichus mawsoni Genome sequencing and assembly.</title>
        <authorList>
            <person name="Park H."/>
        </authorList>
    </citation>
    <scope>NUCLEOTIDE SEQUENCE [LARGE SCALE GENOMIC DNA]</scope>
    <source>
        <strain evidence="16">DM0001</strain>
        <tissue evidence="16">Muscle</tissue>
    </source>
</reference>
<evidence type="ECO:0000256" key="2">
    <source>
        <dbReference type="ARBA" id="ARBA00022535"/>
    </source>
</evidence>
<evidence type="ECO:0000256" key="10">
    <source>
        <dbReference type="PIRSR" id="PIRSR623088-3"/>
    </source>
</evidence>
<evidence type="ECO:0000313" key="16">
    <source>
        <dbReference type="EMBL" id="KAF3847748.1"/>
    </source>
</evidence>
<dbReference type="PROSITE" id="PS00126">
    <property type="entry name" value="PDEASE_I_1"/>
    <property type="match status" value="1"/>
</dbReference>
<evidence type="ECO:0000256" key="4">
    <source>
        <dbReference type="ARBA" id="ARBA00022801"/>
    </source>
</evidence>
<evidence type="ECO:0000256" key="1">
    <source>
        <dbReference type="ARBA" id="ARBA00000583"/>
    </source>
</evidence>
<feature type="domain" description="Ig-like" evidence="14">
    <location>
        <begin position="98"/>
        <end position="184"/>
    </location>
</feature>
<evidence type="ECO:0000256" key="9">
    <source>
        <dbReference type="PIRSR" id="PIRSR623088-2"/>
    </source>
</evidence>
<dbReference type="InterPro" id="IPR003607">
    <property type="entry name" value="HD/PDEase_dom"/>
</dbReference>
<evidence type="ECO:0000256" key="5">
    <source>
        <dbReference type="ARBA" id="ARBA00037913"/>
    </source>
</evidence>
<dbReference type="Gene3D" id="1.10.1300.10">
    <property type="entry name" value="3'5'-cyclic nucleotide phosphodiesterase, catalytic domain"/>
    <property type="match status" value="1"/>
</dbReference>
<feature type="domain" description="PDEase" evidence="15">
    <location>
        <begin position="571"/>
        <end position="889"/>
    </location>
</feature>
<dbReference type="SUPFAM" id="SSF48726">
    <property type="entry name" value="Immunoglobulin"/>
    <property type="match status" value="2"/>
</dbReference>
<feature type="region of interest" description="Disordered" evidence="12">
    <location>
        <begin position="332"/>
        <end position="351"/>
    </location>
</feature>
<dbReference type="Pfam" id="PF13927">
    <property type="entry name" value="Ig_3"/>
    <property type="match status" value="1"/>
</dbReference>
<feature type="active site" description="Proton donor" evidence="8">
    <location>
        <position position="647"/>
    </location>
</feature>
<comment type="pathway">
    <text evidence="5">Purine metabolism; 3',5'-cyclic GMP degradation; GMP from 3',5'-cyclic GMP: step 1/1.</text>
</comment>
<dbReference type="InterPro" id="IPR023174">
    <property type="entry name" value="PDEase_CS"/>
</dbReference>
<dbReference type="AlphaFoldDB" id="A0A7J5YHK4"/>
<keyword evidence="4 11" id="KW-0378">Hydrolase</keyword>
<dbReference type="CDD" id="cd00077">
    <property type="entry name" value="HDc"/>
    <property type="match status" value="1"/>
</dbReference>
<comment type="cofactor">
    <cofactor evidence="11">
        <name>a divalent metal cation</name>
        <dbReference type="ChEBI" id="CHEBI:60240"/>
    </cofactor>
    <text evidence="11">Binds 2 divalent metal cations per subunit. Site 1 may preferentially bind zinc ions, while site 2 has a preference for magnesium and/or manganese ions.</text>
</comment>
<comment type="similarity">
    <text evidence="7">Belongs to the cyclic nucleotide phosphodiesterase family. PDE9 subfamily.</text>
</comment>
<dbReference type="FunFam" id="1.10.1300.10:FF:000006">
    <property type="entry name" value="Phosphodiesterase 9A"/>
    <property type="match status" value="1"/>
</dbReference>
<feature type="binding site" evidence="10">
    <location>
        <position position="688"/>
    </location>
    <ligand>
        <name>Zn(2+)</name>
        <dbReference type="ChEBI" id="CHEBI:29105"/>
        <label>2</label>
    </ligand>
</feature>
<dbReference type="PROSITE" id="PS50835">
    <property type="entry name" value="IG_LIKE"/>
    <property type="match status" value="1"/>
</dbReference>
<keyword evidence="13" id="KW-1133">Transmembrane helix</keyword>
<keyword evidence="2" id="KW-0140">cGMP</keyword>
<feature type="binding site" evidence="9">
    <location>
        <position position="688"/>
    </location>
    <ligand>
        <name>AMP</name>
        <dbReference type="ChEBI" id="CHEBI:456215"/>
    </ligand>
</feature>
<organism evidence="16 17">
    <name type="scientific">Dissostichus mawsoni</name>
    <name type="common">Antarctic cod</name>
    <dbReference type="NCBI Taxonomy" id="36200"/>
    <lineage>
        <taxon>Eukaryota</taxon>
        <taxon>Metazoa</taxon>
        <taxon>Chordata</taxon>
        <taxon>Craniata</taxon>
        <taxon>Vertebrata</taxon>
        <taxon>Euteleostomi</taxon>
        <taxon>Actinopterygii</taxon>
        <taxon>Neopterygii</taxon>
        <taxon>Teleostei</taxon>
        <taxon>Neoteleostei</taxon>
        <taxon>Acanthomorphata</taxon>
        <taxon>Eupercaria</taxon>
        <taxon>Perciformes</taxon>
        <taxon>Notothenioidei</taxon>
        <taxon>Nototheniidae</taxon>
        <taxon>Dissostichus</taxon>
    </lineage>
</organism>
<feature type="compositionally biased region" description="Pro residues" evidence="12">
    <location>
        <begin position="313"/>
        <end position="322"/>
    </location>
</feature>
<sequence length="906" mass="102981">MSVSYSSSSSDKPVIKWQLKRDKEKPITVVQSIGTDIIGNLRPEYRNRILVFENGSLLLHNLQLSDEGAYEVEISITDDTFTGERFVELTVDVPVSKPYIQMMSSSVLEYSEHFNLHCTHDNGTKAIYSWLKGGKVLTNDTRLLLSHDQKTLTISRVGMSDDDIYACTVDNPISNMKSIPVKLTVYRRSSLYIILSTGGIFLLITLVTVCACWKPSKKKHQPIPQRAPIYLEQSDIGHDVDVVPKPTTLGRRSPMPLYVLNEDETLERLEESSGDVAIHSEMNIPATYAPVLPPSSNRSERPVWSAPRRYPRSPSPLAQPLPQPLPCPPLCPVRSPAHSPGSSPRSFSPIRKVRPPIGIPTSHLPVDSPINPAEIFEERQRRGRSTWAPAPLPMPLKPFTWMLMGKCKRTTAIMMVDPEGALVSMDPTMPTNSPNSLYKVVPLSTGQLGAHKHTHSCINNTSTVKVMSSTIPNLTMGAFVSAEKEDMFQNVLSQVAEQFSRAFRINELKTEVTNRLAMLEKRVELEGLKVVEIEKCKNDLKKLRDEMASRGGGRVNCPCKYNFDDGKKVTPRRDVPNYPKYTLSQETVEALKKPTFDVWHWEHNEMLSCLEYMYHDLGLVKEFNMNPITLKRWLLAIQENYRNNPFHNFRHCFCVSQMMYGMINLCNLQEKLTLTDMGILMTAAVCHDLDHPGYNNTYQINARTELAVRYNDISPLENHHCAVAFQILSLPECNIFANVDPEAFKQIRQAIITLILATDMARHGEILDSFKQKVDNFDFTNEEHLKMVMIKCCDISNEVRPTEVAEPWVDCLLEEYFMQSDREKSEGLPVAPFMDRDKVTKPTAQIGFIKFVLIPMFETVMKLFPQIEEIMVQPLRDSRDHYEELKQIDDAMTEGSSFVIKLRKDL</sequence>
<evidence type="ECO:0000256" key="12">
    <source>
        <dbReference type="SAM" id="MobiDB-lite"/>
    </source>
</evidence>
<feature type="binding site" evidence="10">
    <location>
        <position position="651"/>
    </location>
    <ligand>
        <name>Zn(2+)</name>
        <dbReference type="ChEBI" id="CHEBI:29105"/>
        <label>1</label>
    </ligand>
</feature>
<dbReference type="InterPro" id="IPR002073">
    <property type="entry name" value="PDEase_catalytic_dom"/>
</dbReference>
<dbReference type="GO" id="GO:0047555">
    <property type="term" value="F:3',5'-cyclic-GMP phosphodiesterase activity"/>
    <property type="evidence" value="ECO:0007669"/>
    <property type="project" value="UniProtKB-EC"/>
</dbReference>
<feature type="transmembrane region" description="Helical" evidence="13">
    <location>
        <begin position="191"/>
        <end position="213"/>
    </location>
</feature>
<dbReference type="Gene3D" id="2.60.40.10">
    <property type="entry name" value="Immunoglobulins"/>
    <property type="match status" value="2"/>
</dbReference>
<protein>
    <recommendedName>
        <fullName evidence="11">Phosphodiesterase</fullName>
        <ecNumber evidence="11">3.1.4.-</ecNumber>
    </recommendedName>
</protein>
<dbReference type="PANTHER" id="PTHR11347">
    <property type="entry name" value="CYCLIC NUCLEOTIDE PHOSPHODIESTERASE"/>
    <property type="match status" value="1"/>
</dbReference>
<feature type="binding site" evidence="9">
    <location>
        <position position="794"/>
    </location>
    <ligand>
        <name>AMP</name>
        <dbReference type="ChEBI" id="CHEBI:456215"/>
    </ligand>
</feature>
<feature type="binding site" evidence="9">
    <location>
        <begin position="647"/>
        <end position="651"/>
    </location>
    <ligand>
        <name>AMP</name>
        <dbReference type="ChEBI" id="CHEBI:456215"/>
    </ligand>
</feature>
<feature type="binding site" evidence="10">
    <location>
        <position position="688"/>
    </location>
    <ligand>
        <name>Zn(2+)</name>
        <dbReference type="ChEBI" id="CHEBI:29105"/>
        <label>1</label>
    </ligand>
</feature>
<comment type="catalytic activity">
    <reaction evidence="1">
        <text>3',5'-cyclic GMP + H2O = GMP + H(+)</text>
        <dbReference type="Rhea" id="RHEA:16957"/>
        <dbReference type="ChEBI" id="CHEBI:15377"/>
        <dbReference type="ChEBI" id="CHEBI:15378"/>
        <dbReference type="ChEBI" id="CHEBI:57746"/>
        <dbReference type="ChEBI" id="CHEBI:58115"/>
        <dbReference type="EC" id="3.1.4.35"/>
    </reaction>
</comment>
<dbReference type="PRINTS" id="PR00387">
    <property type="entry name" value="PDIESTERASE1"/>
</dbReference>
<feature type="binding site" evidence="10">
    <location>
        <position position="794"/>
    </location>
    <ligand>
        <name>Zn(2+)</name>
        <dbReference type="ChEBI" id="CHEBI:29105"/>
        <label>1</label>
    </ligand>
</feature>
<proteinExistence type="inferred from homology"/>
<dbReference type="EC" id="3.1.4.-" evidence="11"/>
<dbReference type="Pfam" id="PF00233">
    <property type="entry name" value="PDEase_I"/>
    <property type="match status" value="1"/>
</dbReference>
<keyword evidence="17" id="KW-1185">Reference proteome</keyword>
<evidence type="ECO:0000256" key="6">
    <source>
        <dbReference type="ARBA" id="ARBA00058791"/>
    </source>
</evidence>
<dbReference type="PROSITE" id="PS51845">
    <property type="entry name" value="PDEASE_I_2"/>
    <property type="match status" value="1"/>
</dbReference>
<dbReference type="InterPro" id="IPR023088">
    <property type="entry name" value="PDEase"/>
</dbReference>
<dbReference type="SUPFAM" id="SSF109604">
    <property type="entry name" value="HD-domain/PDEase-like"/>
    <property type="match status" value="1"/>
</dbReference>
<dbReference type="InterPro" id="IPR013106">
    <property type="entry name" value="Ig_V-set"/>
</dbReference>
<evidence type="ECO:0000256" key="3">
    <source>
        <dbReference type="ARBA" id="ARBA00022723"/>
    </source>
</evidence>
<dbReference type="InterPro" id="IPR013783">
    <property type="entry name" value="Ig-like_fold"/>
</dbReference>
<keyword evidence="13" id="KW-0812">Transmembrane</keyword>
<evidence type="ECO:0000256" key="8">
    <source>
        <dbReference type="PIRSR" id="PIRSR623088-1"/>
    </source>
</evidence>
<evidence type="ECO:0000256" key="7">
    <source>
        <dbReference type="ARBA" id="ARBA00061167"/>
    </source>
</evidence>
<dbReference type="GO" id="GO:0046872">
    <property type="term" value="F:metal ion binding"/>
    <property type="evidence" value="ECO:0007669"/>
    <property type="project" value="UniProtKB-KW"/>
</dbReference>
<evidence type="ECO:0000313" key="17">
    <source>
        <dbReference type="Proteomes" id="UP000518266"/>
    </source>
</evidence>
<dbReference type="InterPro" id="IPR007110">
    <property type="entry name" value="Ig-like_dom"/>
</dbReference>
<evidence type="ECO:0000259" key="15">
    <source>
        <dbReference type="PROSITE" id="PS51845"/>
    </source>
</evidence>
<feature type="region of interest" description="Disordered" evidence="12">
    <location>
        <begin position="288"/>
        <end position="322"/>
    </location>
</feature>
<dbReference type="Pfam" id="PF07686">
    <property type="entry name" value="V-set"/>
    <property type="match status" value="1"/>
</dbReference>
<dbReference type="InterPro" id="IPR036179">
    <property type="entry name" value="Ig-like_dom_sf"/>
</dbReference>
<evidence type="ECO:0000256" key="13">
    <source>
        <dbReference type="SAM" id="Phobius"/>
    </source>
</evidence>
<comment type="caution">
    <text evidence="16">The sequence shown here is derived from an EMBL/GenBank/DDBJ whole genome shotgun (WGS) entry which is preliminary data.</text>
</comment>
<keyword evidence="13" id="KW-0472">Membrane</keyword>
<feature type="binding site" evidence="9">
    <location>
        <position position="845"/>
    </location>
    <ligand>
        <name>AMP</name>
        <dbReference type="ChEBI" id="CHEBI:456215"/>
    </ligand>
</feature>
<keyword evidence="3 10" id="KW-0479">Metal-binding</keyword>
<dbReference type="InterPro" id="IPR003599">
    <property type="entry name" value="Ig_sub"/>
</dbReference>
<name>A0A7J5YHK4_DISMA</name>
<accession>A0A7J5YHK4</accession>
<dbReference type="InterPro" id="IPR036971">
    <property type="entry name" value="PDEase_catalytic_dom_sf"/>
</dbReference>